<evidence type="ECO:0000313" key="6">
    <source>
        <dbReference type="EMBL" id="MBP2387297.1"/>
    </source>
</evidence>
<evidence type="ECO:0000313" key="7">
    <source>
        <dbReference type="Proteomes" id="UP001296993"/>
    </source>
</evidence>
<proteinExistence type="predicted"/>
<name>A0ABS4XFP6_9MICC</name>
<dbReference type="Pfam" id="PF00440">
    <property type="entry name" value="TetR_N"/>
    <property type="match status" value="1"/>
</dbReference>
<dbReference type="Proteomes" id="UP001296993">
    <property type="component" value="Unassembled WGS sequence"/>
</dbReference>
<protein>
    <submittedName>
        <fullName evidence="6">AcrR family transcriptional regulator</fullName>
    </submittedName>
</protein>
<feature type="DNA-binding region" description="H-T-H motif" evidence="4">
    <location>
        <begin position="42"/>
        <end position="61"/>
    </location>
</feature>
<evidence type="ECO:0000256" key="1">
    <source>
        <dbReference type="ARBA" id="ARBA00023015"/>
    </source>
</evidence>
<gene>
    <name evidence="6" type="ORF">JOF47_002808</name>
</gene>
<evidence type="ECO:0000259" key="5">
    <source>
        <dbReference type="PROSITE" id="PS50977"/>
    </source>
</evidence>
<keyword evidence="1" id="KW-0805">Transcription regulation</keyword>
<dbReference type="InterPro" id="IPR036271">
    <property type="entry name" value="Tet_transcr_reg_TetR-rel_C_sf"/>
</dbReference>
<dbReference type="Pfam" id="PF02909">
    <property type="entry name" value="TetR_C_1"/>
    <property type="match status" value="1"/>
</dbReference>
<evidence type="ECO:0000256" key="4">
    <source>
        <dbReference type="PROSITE-ProRule" id="PRU00335"/>
    </source>
</evidence>
<reference evidence="6 7" key="1">
    <citation type="submission" date="2021-03" db="EMBL/GenBank/DDBJ databases">
        <title>Sequencing the genomes of 1000 actinobacteria strains.</title>
        <authorList>
            <person name="Klenk H.-P."/>
        </authorList>
    </citation>
    <scope>NUCLEOTIDE SEQUENCE [LARGE SCALE GENOMIC DNA]</scope>
    <source>
        <strain evidence="6 7">DSM 15797</strain>
    </source>
</reference>
<dbReference type="Gene3D" id="1.10.357.10">
    <property type="entry name" value="Tetracycline Repressor, domain 2"/>
    <property type="match status" value="1"/>
</dbReference>
<accession>A0ABS4XFP6</accession>
<organism evidence="6 7">
    <name type="scientific">Paeniglutamicibacter kerguelensis</name>
    <dbReference type="NCBI Taxonomy" id="254788"/>
    <lineage>
        <taxon>Bacteria</taxon>
        <taxon>Bacillati</taxon>
        <taxon>Actinomycetota</taxon>
        <taxon>Actinomycetes</taxon>
        <taxon>Micrococcales</taxon>
        <taxon>Micrococcaceae</taxon>
        <taxon>Paeniglutamicibacter</taxon>
    </lineage>
</organism>
<dbReference type="PROSITE" id="PS50977">
    <property type="entry name" value="HTH_TETR_2"/>
    <property type="match status" value="1"/>
</dbReference>
<dbReference type="Gene3D" id="1.10.10.60">
    <property type="entry name" value="Homeodomain-like"/>
    <property type="match status" value="1"/>
</dbReference>
<dbReference type="EMBL" id="JAGIOF010000001">
    <property type="protein sequence ID" value="MBP2387297.1"/>
    <property type="molecule type" value="Genomic_DNA"/>
</dbReference>
<dbReference type="RefSeq" id="WP_209999482.1">
    <property type="nucleotide sequence ID" value="NZ_BAAAJY010000005.1"/>
</dbReference>
<evidence type="ECO:0000256" key="3">
    <source>
        <dbReference type="ARBA" id="ARBA00023163"/>
    </source>
</evidence>
<keyword evidence="2 4" id="KW-0238">DNA-binding</keyword>
<dbReference type="SUPFAM" id="SSF48498">
    <property type="entry name" value="Tetracyclin repressor-like, C-terminal domain"/>
    <property type="match status" value="1"/>
</dbReference>
<keyword evidence="7" id="KW-1185">Reference proteome</keyword>
<evidence type="ECO:0000256" key="2">
    <source>
        <dbReference type="ARBA" id="ARBA00023125"/>
    </source>
</evidence>
<dbReference type="InterPro" id="IPR004111">
    <property type="entry name" value="Repressor_TetR_C"/>
</dbReference>
<keyword evidence="3" id="KW-0804">Transcription</keyword>
<dbReference type="InterPro" id="IPR001647">
    <property type="entry name" value="HTH_TetR"/>
</dbReference>
<comment type="caution">
    <text evidence="6">The sequence shown here is derived from an EMBL/GenBank/DDBJ whole genome shotgun (WGS) entry which is preliminary data.</text>
</comment>
<sequence>MGNNTDNGSEMKPRRRAQGLNRENILDACLHLAADAATDTLSFRKIGKELGADPTALYRHFADKDELLLALADRVLAMGMEGYEQGPYWEVSLQELLLRARASFLRYPSVATLAALRVTRQEGEMKFVEAMLAVLKLAGFEPREAALIHRACADFMLAWTGFSAGLLLLGEKSGEDDRAWVASYAKVPRADYPLAVASVGVMAEVQDDENYRFAMGLMIDGIAARLGKVRIS</sequence>
<dbReference type="SUPFAM" id="SSF46689">
    <property type="entry name" value="Homeodomain-like"/>
    <property type="match status" value="1"/>
</dbReference>
<dbReference type="InterPro" id="IPR009057">
    <property type="entry name" value="Homeodomain-like_sf"/>
</dbReference>
<feature type="domain" description="HTH tetR-type" evidence="5">
    <location>
        <begin position="19"/>
        <end position="79"/>
    </location>
</feature>